<evidence type="ECO:0000313" key="2">
    <source>
        <dbReference type="Proteomes" id="UP000637061"/>
    </source>
</evidence>
<organism evidence="1 2">
    <name type="scientific">Pseudomonas putida</name>
    <name type="common">Arthrobacter siderocapsulatus</name>
    <dbReference type="NCBI Taxonomy" id="303"/>
    <lineage>
        <taxon>Bacteria</taxon>
        <taxon>Pseudomonadati</taxon>
        <taxon>Pseudomonadota</taxon>
        <taxon>Gammaproteobacteria</taxon>
        <taxon>Pseudomonadales</taxon>
        <taxon>Pseudomonadaceae</taxon>
        <taxon>Pseudomonas</taxon>
    </lineage>
</organism>
<dbReference type="AlphaFoldDB" id="A0A8I1JJ80"/>
<accession>A0A8I1JJ80</accession>
<proteinExistence type="predicted"/>
<dbReference type="EMBL" id="JAEHTE010000023">
    <property type="protein sequence ID" value="MBI6885787.1"/>
    <property type="molecule type" value="Genomic_DNA"/>
</dbReference>
<dbReference type="RefSeq" id="WP_198747715.1">
    <property type="nucleotide sequence ID" value="NZ_JAEHTE010000023.1"/>
</dbReference>
<evidence type="ECO:0000313" key="1">
    <source>
        <dbReference type="EMBL" id="MBI6885787.1"/>
    </source>
</evidence>
<name>A0A8I1JJ80_PSEPU</name>
<protein>
    <submittedName>
        <fullName evidence="1">Uncharacterized protein</fullName>
    </submittedName>
</protein>
<dbReference type="Proteomes" id="UP000637061">
    <property type="component" value="Unassembled WGS sequence"/>
</dbReference>
<comment type="caution">
    <text evidence="1">The sequence shown here is derived from an EMBL/GenBank/DDBJ whole genome shotgun (WGS) entry which is preliminary data.</text>
</comment>
<sequence>MNVEGHEVKQEHIDAAIERMKTGSFTFFDIQSTLRKAGLHEDACYRGADRLIQRERKAKSISFKNKVWTPCL</sequence>
<reference evidence="1" key="1">
    <citation type="submission" date="2020-12" db="EMBL/GenBank/DDBJ databases">
        <title>Enhanced detection system for hospital associated transmission using whole genome sequencing surveillance.</title>
        <authorList>
            <person name="Harrison L.H."/>
            <person name="Van Tyne D."/>
            <person name="Marsh J.W."/>
            <person name="Griffith M.P."/>
            <person name="Snyder D.J."/>
            <person name="Cooper V.S."/>
            <person name="Mustapha M."/>
        </authorList>
    </citation>
    <scope>NUCLEOTIDE SEQUENCE</scope>
    <source>
        <strain evidence="1">PSB00042</strain>
    </source>
</reference>
<gene>
    <name evidence="1" type="ORF">JEU22_17920</name>
</gene>